<sequence>MGDPYLLAASLLTGGQMLTPPPPALPLKGTDTLLALNVPQSNAFEPLVTQKIIPTVEITSPEFSQQRFSSQTDTPPITPILAAAATEILPSIEALLKPKPANLLPSSGTQLFYQRLAALKAGKIYTRIPADSFQSTWVKARTKPTYEQWKSLLAKEAKAVAEGQGSNRLAVLVGDSISLWFPTERLPAGSLWLNQGISGDTSRGISKRLSVFSQTRPDAIYVLAGINDLRQGATDEAILNNLRQIVRRLRQNHKSSSVILQSILPTRLDAIPNSRIRNLNQQLADLAQREGAGYLDTHSRFSDIDGNLRLDLTTDGLHLNRRGYEVWQLALQQADSWVAVNRPTRAYSYLRR</sequence>
<dbReference type="PANTHER" id="PTHR30383:SF5">
    <property type="entry name" value="SGNH HYDROLASE-TYPE ESTERASE DOMAIN-CONTAINING PROTEIN"/>
    <property type="match status" value="1"/>
</dbReference>
<dbReference type="InterPro" id="IPR013830">
    <property type="entry name" value="SGNH_hydro"/>
</dbReference>
<dbReference type="InterPro" id="IPR051532">
    <property type="entry name" value="Ester_Hydrolysis_Enzymes"/>
</dbReference>
<dbReference type="RefSeq" id="WP_190419461.1">
    <property type="nucleotide sequence ID" value="NZ_JAMPKK010000061.1"/>
</dbReference>
<keyword evidence="3" id="KW-1185">Reference proteome</keyword>
<reference evidence="2 3" key="1">
    <citation type="submission" date="2022-04" db="EMBL/GenBank/DDBJ databases">
        <title>Positive selection, recombination, and allopatry shape intraspecific diversity of widespread and dominant cyanobacteria.</title>
        <authorList>
            <person name="Wei J."/>
            <person name="Shu W."/>
            <person name="Hu C."/>
        </authorList>
    </citation>
    <scope>NUCLEOTIDE SEQUENCE [LARGE SCALE GENOMIC DNA]</scope>
    <source>
        <strain evidence="2 3">GB2-A5</strain>
    </source>
</reference>
<dbReference type="EMBL" id="JAMPKK010000061">
    <property type="protein sequence ID" value="MEP0867193.1"/>
    <property type="molecule type" value="Genomic_DNA"/>
</dbReference>
<gene>
    <name evidence="2" type="ORF">NDI37_22330</name>
</gene>
<dbReference type="InterPro" id="IPR036514">
    <property type="entry name" value="SGNH_hydro_sf"/>
</dbReference>
<evidence type="ECO:0000313" key="2">
    <source>
        <dbReference type="EMBL" id="MEP0867193.1"/>
    </source>
</evidence>
<name>A0ABV0JUR9_9CYAN</name>
<evidence type="ECO:0000259" key="1">
    <source>
        <dbReference type="Pfam" id="PF13472"/>
    </source>
</evidence>
<organism evidence="2 3">
    <name type="scientific">Funiculus sociatus GB2-A5</name>
    <dbReference type="NCBI Taxonomy" id="2933946"/>
    <lineage>
        <taxon>Bacteria</taxon>
        <taxon>Bacillati</taxon>
        <taxon>Cyanobacteriota</taxon>
        <taxon>Cyanophyceae</taxon>
        <taxon>Coleofasciculales</taxon>
        <taxon>Coleofasciculaceae</taxon>
        <taxon>Funiculus</taxon>
    </lineage>
</organism>
<dbReference type="SUPFAM" id="SSF52266">
    <property type="entry name" value="SGNH hydrolase"/>
    <property type="match status" value="1"/>
</dbReference>
<dbReference type="Pfam" id="PF13472">
    <property type="entry name" value="Lipase_GDSL_2"/>
    <property type="match status" value="1"/>
</dbReference>
<dbReference type="Proteomes" id="UP001442494">
    <property type="component" value="Unassembled WGS sequence"/>
</dbReference>
<dbReference type="Gene3D" id="3.40.50.1110">
    <property type="entry name" value="SGNH hydrolase"/>
    <property type="match status" value="1"/>
</dbReference>
<proteinExistence type="predicted"/>
<accession>A0ABV0JUR9</accession>
<feature type="domain" description="SGNH hydrolase-type esterase" evidence="1">
    <location>
        <begin position="192"/>
        <end position="326"/>
    </location>
</feature>
<protein>
    <submittedName>
        <fullName evidence="2">GDSL-type esterase/lipase family protein</fullName>
    </submittedName>
</protein>
<comment type="caution">
    <text evidence="2">The sequence shown here is derived from an EMBL/GenBank/DDBJ whole genome shotgun (WGS) entry which is preliminary data.</text>
</comment>
<evidence type="ECO:0000313" key="3">
    <source>
        <dbReference type="Proteomes" id="UP001442494"/>
    </source>
</evidence>
<dbReference type="PANTHER" id="PTHR30383">
    <property type="entry name" value="THIOESTERASE 1/PROTEASE 1/LYSOPHOSPHOLIPASE L1"/>
    <property type="match status" value="1"/>
</dbReference>